<evidence type="ECO:0000256" key="3">
    <source>
        <dbReference type="ARBA" id="ARBA00012154"/>
    </source>
</evidence>
<evidence type="ECO:0000256" key="6">
    <source>
        <dbReference type="ARBA" id="ARBA00022741"/>
    </source>
</evidence>
<keyword evidence="14" id="KW-1185">Reference proteome</keyword>
<dbReference type="PANTHER" id="PTHR21087">
    <property type="entry name" value="SHIKIMATE KINASE"/>
    <property type="match status" value="1"/>
</dbReference>
<dbReference type="InterPro" id="IPR023000">
    <property type="entry name" value="Shikimate_kinase_CS"/>
</dbReference>
<comment type="function">
    <text evidence="11">Catalyzes the specific phosphorylation of the 3-hydroxyl group of shikimic acid using ATP as a cosubstrate.</text>
</comment>
<reference evidence="13 14" key="1">
    <citation type="submission" date="2018-11" db="EMBL/GenBank/DDBJ databases">
        <title>YIM 102482-1 draft genome.</title>
        <authorList>
            <person name="Li G."/>
            <person name="Jiang Y."/>
        </authorList>
    </citation>
    <scope>NUCLEOTIDE SEQUENCE [LARGE SCALE GENOMIC DNA]</scope>
    <source>
        <strain evidence="13 14">YIM 102482-1</strain>
    </source>
</reference>
<dbReference type="InterPro" id="IPR027417">
    <property type="entry name" value="P-loop_NTPase"/>
</dbReference>
<dbReference type="HAMAP" id="MF_00109">
    <property type="entry name" value="Shikimate_kinase"/>
    <property type="match status" value="1"/>
</dbReference>
<evidence type="ECO:0000313" key="13">
    <source>
        <dbReference type="EMBL" id="RRJ87293.1"/>
    </source>
</evidence>
<keyword evidence="6 11" id="KW-0547">Nucleotide-binding</keyword>
<keyword evidence="4 11" id="KW-0028">Amino-acid biosynthesis</keyword>
<keyword evidence="9 11" id="KW-0057">Aromatic amino acid biosynthesis</keyword>
<evidence type="ECO:0000256" key="9">
    <source>
        <dbReference type="ARBA" id="ARBA00023141"/>
    </source>
</evidence>
<feature type="binding site" evidence="11">
    <location>
        <position position="151"/>
    </location>
    <ligand>
        <name>ATP</name>
        <dbReference type="ChEBI" id="CHEBI:30616"/>
    </ligand>
</feature>
<keyword evidence="8 11" id="KW-0067">ATP-binding</keyword>
<evidence type="ECO:0000256" key="11">
    <source>
        <dbReference type="HAMAP-Rule" id="MF_00109"/>
    </source>
</evidence>
<comment type="cofactor">
    <cofactor evidence="11">
        <name>Mg(2+)</name>
        <dbReference type="ChEBI" id="CHEBI:18420"/>
    </cofactor>
    <text evidence="11">Binds 1 Mg(2+) ion per subunit.</text>
</comment>
<dbReference type="PRINTS" id="PR01100">
    <property type="entry name" value="SHIKIMTKNASE"/>
</dbReference>
<organism evidence="13 14">
    <name type="scientific">Gulosibacter macacae</name>
    <dbReference type="NCBI Taxonomy" id="2488791"/>
    <lineage>
        <taxon>Bacteria</taxon>
        <taxon>Bacillati</taxon>
        <taxon>Actinomycetota</taxon>
        <taxon>Actinomycetes</taxon>
        <taxon>Micrococcales</taxon>
        <taxon>Microbacteriaceae</taxon>
        <taxon>Gulosibacter</taxon>
    </lineage>
</organism>
<keyword evidence="11" id="KW-0460">Magnesium</keyword>
<dbReference type="GO" id="GO:0005829">
    <property type="term" value="C:cytosol"/>
    <property type="evidence" value="ECO:0007669"/>
    <property type="project" value="TreeGrafter"/>
</dbReference>
<comment type="catalytic activity">
    <reaction evidence="10 11">
        <text>shikimate + ATP = 3-phosphoshikimate + ADP + H(+)</text>
        <dbReference type="Rhea" id="RHEA:13121"/>
        <dbReference type="ChEBI" id="CHEBI:15378"/>
        <dbReference type="ChEBI" id="CHEBI:30616"/>
        <dbReference type="ChEBI" id="CHEBI:36208"/>
        <dbReference type="ChEBI" id="CHEBI:145989"/>
        <dbReference type="ChEBI" id="CHEBI:456216"/>
        <dbReference type="EC" id="2.7.1.71"/>
    </reaction>
</comment>
<keyword evidence="11" id="KW-0963">Cytoplasm</keyword>
<evidence type="ECO:0000256" key="12">
    <source>
        <dbReference type="SAM" id="MobiDB-lite"/>
    </source>
</evidence>
<feature type="binding site" evidence="11">
    <location>
        <begin position="13"/>
        <end position="18"/>
    </location>
    <ligand>
        <name>ATP</name>
        <dbReference type="ChEBI" id="CHEBI:30616"/>
    </ligand>
</feature>
<evidence type="ECO:0000256" key="10">
    <source>
        <dbReference type="ARBA" id="ARBA00048567"/>
    </source>
</evidence>
<evidence type="ECO:0000256" key="7">
    <source>
        <dbReference type="ARBA" id="ARBA00022777"/>
    </source>
</evidence>
<comment type="subcellular location">
    <subcellularLocation>
        <location evidence="11">Cytoplasm</location>
    </subcellularLocation>
</comment>
<feature type="binding site" evidence="11">
    <location>
        <position position="79"/>
    </location>
    <ligand>
        <name>substrate</name>
    </ligand>
</feature>
<protein>
    <recommendedName>
        <fullName evidence="3 11">Shikimate kinase</fullName>
        <shortName evidence="11">SK</shortName>
        <ecNumber evidence="3 11">2.7.1.71</ecNumber>
    </recommendedName>
</protein>
<dbReference type="GO" id="GO:0000287">
    <property type="term" value="F:magnesium ion binding"/>
    <property type="evidence" value="ECO:0007669"/>
    <property type="project" value="UniProtKB-UniRule"/>
</dbReference>
<dbReference type="Proteomes" id="UP000274391">
    <property type="component" value="Unassembled WGS sequence"/>
</dbReference>
<feature type="binding site" evidence="11">
    <location>
        <position position="35"/>
    </location>
    <ligand>
        <name>substrate</name>
    </ligand>
</feature>
<evidence type="ECO:0000313" key="14">
    <source>
        <dbReference type="Proteomes" id="UP000274391"/>
    </source>
</evidence>
<dbReference type="UniPathway" id="UPA00053">
    <property type="reaction ID" value="UER00088"/>
</dbReference>
<dbReference type="PANTHER" id="PTHR21087:SF16">
    <property type="entry name" value="SHIKIMATE KINASE 1, CHLOROPLASTIC"/>
    <property type="match status" value="1"/>
</dbReference>
<dbReference type="InterPro" id="IPR031322">
    <property type="entry name" value="Shikimate/glucono_kinase"/>
</dbReference>
<dbReference type="CDD" id="cd00464">
    <property type="entry name" value="SK"/>
    <property type="match status" value="1"/>
</dbReference>
<dbReference type="GO" id="GO:0009073">
    <property type="term" value="P:aromatic amino acid family biosynthetic process"/>
    <property type="evidence" value="ECO:0007669"/>
    <property type="project" value="UniProtKB-KW"/>
</dbReference>
<proteinExistence type="inferred from homology"/>
<evidence type="ECO:0000256" key="2">
    <source>
        <dbReference type="ARBA" id="ARBA00006997"/>
    </source>
</evidence>
<keyword evidence="5 11" id="KW-0808">Transferase</keyword>
<accession>A0A3P3W391</accession>
<evidence type="ECO:0000256" key="4">
    <source>
        <dbReference type="ARBA" id="ARBA00022605"/>
    </source>
</evidence>
<keyword evidence="7 11" id="KW-0418">Kinase</keyword>
<comment type="caution">
    <text evidence="13">The sequence shown here is derived from an EMBL/GenBank/DDBJ whole genome shotgun (WGS) entry which is preliminary data.</text>
</comment>
<sequence length="193" mass="21764">MASMSLVFIGPPAAGKSRAGKRIAQRLKSSYADTDKLFSRDHGAIHEFIPREGEPEFRRLEREIVAAALRDYEVVSLGGGAILDADTQRDLERDEHTVILLVASPAAIEERITGRTNRPLLSGIDSWIATYETRKPIYDRLADLTVDTSFRPMWQVVNDVRRYLKRTNSPLVTRDQGDDETHDTPEVEETAEQ</sequence>
<dbReference type="GO" id="GO:0008652">
    <property type="term" value="P:amino acid biosynthetic process"/>
    <property type="evidence" value="ECO:0007669"/>
    <property type="project" value="UniProtKB-KW"/>
</dbReference>
<feature type="binding site" evidence="11">
    <location>
        <position position="134"/>
    </location>
    <ligand>
        <name>substrate</name>
    </ligand>
</feature>
<feature type="compositionally biased region" description="Acidic residues" evidence="12">
    <location>
        <begin position="177"/>
        <end position="193"/>
    </location>
</feature>
<dbReference type="SUPFAM" id="SSF52540">
    <property type="entry name" value="P-loop containing nucleoside triphosphate hydrolases"/>
    <property type="match status" value="1"/>
</dbReference>
<comment type="pathway">
    <text evidence="1 11">Metabolic intermediate biosynthesis; chorismate biosynthesis; chorismate from D-erythrose 4-phosphate and phosphoenolpyruvate: step 5/7.</text>
</comment>
<feature type="region of interest" description="Disordered" evidence="12">
    <location>
        <begin position="171"/>
        <end position="193"/>
    </location>
</feature>
<dbReference type="Pfam" id="PF01202">
    <property type="entry name" value="SKI"/>
    <property type="match status" value="1"/>
</dbReference>
<keyword evidence="11" id="KW-0479">Metal-binding</keyword>
<feature type="binding site" evidence="11">
    <location>
        <position position="58"/>
    </location>
    <ligand>
        <name>substrate</name>
    </ligand>
</feature>
<dbReference type="EMBL" id="RQVS01000005">
    <property type="protein sequence ID" value="RRJ87293.1"/>
    <property type="molecule type" value="Genomic_DNA"/>
</dbReference>
<dbReference type="Gene3D" id="3.40.50.300">
    <property type="entry name" value="P-loop containing nucleotide triphosphate hydrolases"/>
    <property type="match status" value="1"/>
</dbReference>
<dbReference type="EC" id="2.7.1.71" evidence="3 11"/>
<evidence type="ECO:0000256" key="8">
    <source>
        <dbReference type="ARBA" id="ARBA00022840"/>
    </source>
</evidence>
<gene>
    <name evidence="11" type="primary">aroK</name>
    <name evidence="13" type="ORF">EG850_05665</name>
</gene>
<comment type="subunit">
    <text evidence="11">Monomer.</text>
</comment>
<dbReference type="AlphaFoldDB" id="A0A3P3W391"/>
<feature type="binding site" evidence="11">
    <location>
        <position position="17"/>
    </location>
    <ligand>
        <name>Mg(2+)</name>
        <dbReference type="ChEBI" id="CHEBI:18420"/>
    </ligand>
</feature>
<dbReference type="GO" id="GO:0004765">
    <property type="term" value="F:shikimate kinase activity"/>
    <property type="evidence" value="ECO:0007669"/>
    <property type="project" value="UniProtKB-UniRule"/>
</dbReference>
<dbReference type="GO" id="GO:0005524">
    <property type="term" value="F:ATP binding"/>
    <property type="evidence" value="ECO:0007669"/>
    <property type="project" value="UniProtKB-UniRule"/>
</dbReference>
<evidence type="ECO:0000256" key="5">
    <source>
        <dbReference type="ARBA" id="ARBA00022679"/>
    </source>
</evidence>
<evidence type="ECO:0000256" key="1">
    <source>
        <dbReference type="ARBA" id="ARBA00004842"/>
    </source>
</evidence>
<dbReference type="GO" id="GO:0009423">
    <property type="term" value="P:chorismate biosynthetic process"/>
    <property type="evidence" value="ECO:0007669"/>
    <property type="project" value="UniProtKB-UniRule"/>
</dbReference>
<dbReference type="PROSITE" id="PS01128">
    <property type="entry name" value="SHIKIMATE_KINASE"/>
    <property type="match status" value="1"/>
</dbReference>
<comment type="similarity">
    <text evidence="2 11">Belongs to the shikimate kinase family.</text>
</comment>
<dbReference type="InterPro" id="IPR000623">
    <property type="entry name" value="Shikimate_kinase/TSH1"/>
</dbReference>
<name>A0A3P3W391_9MICO</name>
<feature type="binding site" evidence="11">
    <location>
        <position position="118"/>
    </location>
    <ligand>
        <name>ATP</name>
        <dbReference type="ChEBI" id="CHEBI:30616"/>
    </ligand>
</feature>